<accession>A0ABX0L4V4</accession>
<sequence>MKLALVALVVVGVLASPFVAGFLASFILMPINAALKAIVRIFKNGVTVVNAHTEASKTAPVKPAAVEESAAEQVNEAPQEVASIVTRKIKGGCLTLWIYSDCIKRSVWLNKRKCDLAKEQEKAKAEADHARRALRKSNRAAAPTERVSTKSIKEKQVLNRKRYALPDLPLMSKEDAIKKSLVEIEDIQAKLEARQSPRTEVKSTVMPELPVVTTLSSSETSVEVVPATEVKKVDAPVERVAKVVPIVSPKAKPKSEYTGYLLDARQDYNTNLKYQGFRVRLHTDMGVEEEVWGNDLERALEQSGAQLGDKVVVSFLGKRLVPIAASDTEEPVMKPKKIFEVRIA</sequence>
<gene>
    <name evidence="2" type="ORF">HA052_04825</name>
</gene>
<name>A0ABX0L4V4_9NEIS</name>
<evidence type="ECO:0000256" key="1">
    <source>
        <dbReference type="SAM" id="MobiDB-lite"/>
    </source>
</evidence>
<feature type="region of interest" description="Disordered" evidence="1">
    <location>
        <begin position="125"/>
        <end position="150"/>
    </location>
</feature>
<comment type="caution">
    <text evidence="2">The sequence shown here is derived from an EMBL/GenBank/DDBJ whole genome shotgun (WGS) entry which is preliminary data.</text>
</comment>
<protein>
    <recommendedName>
        <fullName evidence="4">Toxin co-regulated pilus biosynthesis protein Q C-terminal domain-containing protein</fullName>
    </recommendedName>
</protein>
<evidence type="ECO:0008006" key="4">
    <source>
        <dbReference type="Google" id="ProtNLM"/>
    </source>
</evidence>
<evidence type="ECO:0000313" key="3">
    <source>
        <dbReference type="Proteomes" id="UP001515641"/>
    </source>
</evidence>
<dbReference type="RefSeq" id="WP_166451024.1">
    <property type="nucleotide sequence ID" value="NZ_JAAOMA010000004.1"/>
</dbReference>
<dbReference type="Proteomes" id="UP001515641">
    <property type="component" value="Unassembled WGS sequence"/>
</dbReference>
<organism evidence="2 3">
    <name type="scientific">Chromobacterium fluminis</name>
    <dbReference type="NCBI Taxonomy" id="3044269"/>
    <lineage>
        <taxon>Bacteria</taxon>
        <taxon>Pseudomonadati</taxon>
        <taxon>Pseudomonadota</taxon>
        <taxon>Betaproteobacteria</taxon>
        <taxon>Neisseriales</taxon>
        <taxon>Chromobacteriaceae</taxon>
        <taxon>Chromobacterium</taxon>
    </lineage>
</organism>
<proteinExistence type="predicted"/>
<dbReference type="EMBL" id="JAAOMA010000004">
    <property type="protein sequence ID" value="NHR04514.1"/>
    <property type="molecule type" value="Genomic_DNA"/>
</dbReference>
<reference evidence="2 3" key="1">
    <citation type="submission" date="2020-03" db="EMBL/GenBank/DDBJ databases">
        <title>Draft genome sequence of environmentally isolated cultures.</title>
        <authorList>
            <person name="Wilson H.S."/>
            <person name="De Leon M.E."/>
        </authorList>
    </citation>
    <scope>NUCLEOTIDE SEQUENCE [LARGE SCALE GENOMIC DNA]</scope>
    <source>
        <strain evidence="2 3">HSC-31F16</strain>
    </source>
</reference>
<keyword evidence="3" id="KW-1185">Reference proteome</keyword>
<evidence type="ECO:0000313" key="2">
    <source>
        <dbReference type="EMBL" id="NHR04514.1"/>
    </source>
</evidence>